<dbReference type="OrthoDB" id="370110at2"/>
<evidence type="ECO:0000256" key="11">
    <source>
        <dbReference type="ARBA" id="ARBA00031158"/>
    </source>
</evidence>
<evidence type="ECO:0000256" key="13">
    <source>
        <dbReference type="ARBA" id="ARBA00032738"/>
    </source>
</evidence>
<dbReference type="GO" id="GO:0047091">
    <property type="term" value="F:L-lysine 6-monooxygenase (NADPH) activity"/>
    <property type="evidence" value="ECO:0007669"/>
    <property type="project" value="UniProtKB-EC"/>
</dbReference>
<reference evidence="15 16" key="1">
    <citation type="journal article" date="2019" name="Environ. Microbiol.">
        <title>An active ?-lactamase is a part of an orchestrated cell wall stress resistance network of Bacillus subtilis and related rhizosphere species.</title>
        <authorList>
            <person name="Bucher T."/>
            <person name="Keren-Paz A."/>
            <person name="Hausser J."/>
            <person name="Olender T."/>
            <person name="Cytryn E."/>
            <person name="Kolodkin-Gal I."/>
        </authorList>
    </citation>
    <scope>NUCLEOTIDE SEQUENCE [LARGE SCALE GENOMIC DNA]</scope>
    <source>
        <strain evidence="15 16">I4</strain>
    </source>
</reference>
<dbReference type="InterPro" id="IPR036188">
    <property type="entry name" value="FAD/NAD-bd_sf"/>
</dbReference>
<dbReference type="Gene3D" id="3.50.50.60">
    <property type="entry name" value="FAD/NAD(P)-binding domain"/>
    <property type="match status" value="1"/>
</dbReference>
<organism evidence="15 16">
    <name type="scientific">Peribacillus simplex</name>
    <dbReference type="NCBI Taxonomy" id="1478"/>
    <lineage>
        <taxon>Bacteria</taxon>
        <taxon>Bacillati</taxon>
        <taxon>Bacillota</taxon>
        <taxon>Bacilli</taxon>
        <taxon>Bacillales</taxon>
        <taxon>Bacillaceae</taxon>
        <taxon>Peribacillus</taxon>
    </lineage>
</organism>
<evidence type="ECO:0000256" key="2">
    <source>
        <dbReference type="ARBA" id="ARBA00004924"/>
    </source>
</evidence>
<accession>A0A9X8ZGM5</accession>
<dbReference type="EMBL" id="SZNT01000177">
    <property type="protein sequence ID" value="TKH10983.1"/>
    <property type="molecule type" value="Genomic_DNA"/>
</dbReference>
<evidence type="ECO:0000256" key="7">
    <source>
        <dbReference type="ARBA" id="ARBA00022827"/>
    </source>
</evidence>
<evidence type="ECO:0000256" key="9">
    <source>
        <dbReference type="ARBA" id="ARBA00023002"/>
    </source>
</evidence>
<comment type="cofactor">
    <cofactor evidence="1">
        <name>FAD</name>
        <dbReference type="ChEBI" id="CHEBI:57692"/>
    </cofactor>
</comment>
<sequence>MLEWIIIGGGIQGMTMAAFLLKSGKTTVDQLAIVDRNEEPLARWKHCTEVISMPYLRSPSVHHLDVNPFSLQKYVEKADWNNNFYGQYKRPSLQSFNEHCVHLADDLSIKQAWVQGEVTSACKTGQGWEIQLQNKRRLLGQKLVISIGIGEQPYWPDWAQQLKQEHEGSVYHIFDENIPELTQLKGPITIIGGGISSVHLALKLSKIYPQDVTLLKRHPFRIHDFDSDPGWLGPKKQRPFRAITGYLKRRETIIKARNKGSIPPDLHRALMNQVKQGLLRVMDEEVITALWRDGHISLRDKNEKLIHQTGTILLATGFKSSMPGKDWLTPVIRSHDLRCAECGYPIVSQSLQWGPGLYVTGALAELEMGPISRNISGARQAAERIVNSL</sequence>
<comment type="pathway">
    <text evidence="2">Siderophore biosynthesis.</text>
</comment>
<evidence type="ECO:0000256" key="1">
    <source>
        <dbReference type="ARBA" id="ARBA00001974"/>
    </source>
</evidence>
<dbReference type="InterPro" id="IPR025700">
    <property type="entry name" value="Lys/Orn_oxygenase"/>
</dbReference>
<comment type="catalytic activity">
    <reaction evidence="14">
        <text>L-lysine + NADPH + O2 = N(6)-hydroxy-L-lysine + NADP(+) + H2O</text>
        <dbReference type="Rhea" id="RHEA:23228"/>
        <dbReference type="ChEBI" id="CHEBI:15377"/>
        <dbReference type="ChEBI" id="CHEBI:15379"/>
        <dbReference type="ChEBI" id="CHEBI:32551"/>
        <dbReference type="ChEBI" id="CHEBI:57783"/>
        <dbReference type="ChEBI" id="CHEBI:57820"/>
        <dbReference type="ChEBI" id="CHEBI:58349"/>
        <dbReference type="EC" id="1.14.13.59"/>
    </reaction>
</comment>
<name>A0A9X8ZGM5_9BACI</name>
<evidence type="ECO:0000313" key="15">
    <source>
        <dbReference type="EMBL" id="TKH10983.1"/>
    </source>
</evidence>
<dbReference type="Proteomes" id="UP000309170">
    <property type="component" value="Unassembled WGS sequence"/>
</dbReference>
<dbReference type="RefSeq" id="WP_137020260.1">
    <property type="nucleotide sequence ID" value="NZ_SZNS01000087.1"/>
</dbReference>
<dbReference type="SUPFAM" id="SSF51905">
    <property type="entry name" value="FAD/NAD(P)-binding domain"/>
    <property type="match status" value="2"/>
</dbReference>
<dbReference type="PANTHER" id="PTHR38663:SF1">
    <property type="entry name" value="L-ORNITHINE N(5)-MONOOXYGENASE"/>
    <property type="match status" value="1"/>
</dbReference>
<evidence type="ECO:0000256" key="4">
    <source>
        <dbReference type="ARBA" id="ARBA00013076"/>
    </source>
</evidence>
<evidence type="ECO:0000313" key="16">
    <source>
        <dbReference type="Proteomes" id="UP000309170"/>
    </source>
</evidence>
<evidence type="ECO:0000256" key="3">
    <source>
        <dbReference type="ARBA" id="ARBA00007588"/>
    </source>
</evidence>
<gene>
    <name evidence="15" type="ORF">FC678_13290</name>
</gene>
<evidence type="ECO:0000256" key="5">
    <source>
        <dbReference type="ARBA" id="ARBA00016406"/>
    </source>
</evidence>
<evidence type="ECO:0000256" key="8">
    <source>
        <dbReference type="ARBA" id="ARBA00022857"/>
    </source>
</evidence>
<dbReference type="Pfam" id="PF13434">
    <property type="entry name" value="Lys_Orn_oxgnase"/>
    <property type="match status" value="1"/>
</dbReference>
<keyword evidence="7" id="KW-0274">FAD</keyword>
<keyword evidence="8" id="KW-0521">NADP</keyword>
<comment type="caution">
    <text evidence="15">The sequence shown here is derived from an EMBL/GenBank/DDBJ whole genome shotgun (WGS) entry which is preliminary data.</text>
</comment>
<keyword evidence="9" id="KW-0560">Oxidoreductase</keyword>
<dbReference type="EC" id="1.14.13.59" evidence="4"/>
<protein>
    <recommendedName>
        <fullName evidence="5">L-lysine N6-monooxygenase MbtG</fullName>
        <ecNumber evidence="4">1.14.13.59</ecNumber>
    </recommendedName>
    <alternativeName>
        <fullName evidence="13">Lysine 6-N-hydroxylase</fullName>
    </alternativeName>
    <alternativeName>
        <fullName evidence="12">Lysine N6-hydroxylase</fullName>
    </alternativeName>
    <alternativeName>
        <fullName evidence="10">Lysine-N-oxygenase</fullName>
    </alternativeName>
    <alternativeName>
        <fullName evidence="11">Mycobactin synthase protein G</fullName>
    </alternativeName>
</protein>
<proteinExistence type="inferred from homology"/>
<keyword evidence="6" id="KW-0285">Flavoprotein</keyword>
<comment type="similarity">
    <text evidence="3">Belongs to the lysine N(6)-hydroxylase/L-ornithine N(5)-oxygenase family.</text>
</comment>
<evidence type="ECO:0000256" key="6">
    <source>
        <dbReference type="ARBA" id="ARBA00022630"/>
    </source>
</evidence>
<dbReference type="AlphaFoldDB" id="A0A9X8ZGM5"/>
<evidence type="ECO:0000256" key="10">
    <source>
        <dbReference type="ARBA" id="ARBA00029939"/>
    </source>
</evidence>
<evidence type="ECO:0000256" key="12">
    <source>
        <dbReference type="ARBA" id="ARBA00032493"/>
    </source>
</evidence>
<dbReference type="PANTHER" id="PTHR38663">
    <property type="match status" value="1"/>
</dbReference>
<evidence type="ECO:0000256" key="14">
    <source>
        <dbReference type="ARBA" id="ARBA00048407"/>
    </source>
</evidence>